<dbReference type="Pfam" id="PF01435">
    <property type="entry name" value="Peptidase_M48"/>
    <property type="match status" value="1"/>
</dbReference>
<comment type="similarity">
    <text evidence="6">Belongs to the peptidase M48 family.</text>
</comment>
<keyword evidence="3 6" id="KW-0378">Hydrolase</keyword>
<organism evidence="9 10">
    <name type="scientific">Thiohalocapsa halophila</name>
    <dbReference type="NCBI Taxonomy" id="69359"/>
    <lineage>
        <taxon>Bacteria</taxon>
        <taxon>Pseudomonadati</taxon>
        <taxon>Pseudomonadota</taxon>
        <taxon>Gammaproteobacteria</taxon>
        <taxon>Chromatiales</taxon>
        <taxon>Chromatiaceae</taxon>
        <taxon>Thiohalocapsa</taxon>
    </lineage>
</organism>
<feature type="chain" id="PRO_5046896315" evidence="7">
    <location>
        <begin position="26"/>
        <end position="265"/>
    </location>
</feature>
<dbReference type="InterPro" id="IPR051156">
    <property type="entry name" value="Mito/Outer_Membr_Metalloprot"/>
</dbReference>
<dbReference type="EMBL" id="NRRV01000011">
    <property type="protein sequence ID" value="MBK1630359.1"/>
    <property type="molecule type" value="Genomic_DNA"/>
</dbReference>
<evidence type="ECO:0000256" key="1">
    <source>
        <dbReference type="ARBA" id="ARBA00022670"/>
    </source>
</evidence>
<evidence type="ECO:0000256" key="3">
    <source>
        <dbReference type="ARBA" id="ARBA00022801"/>
    </source>
</evidence>
<accession>A0ABS1CEN2</accession>
<evidence type="ECO:0000256" key="6">
    <source>
        <dbReference type="RuleBase" id="RU003983"/>
    </source>
</evidence>
<keyword evidence="7" id="KW-0732">Signal</keyword>
<dbReference type="CDD" id="cd07331">
    <property type="entry name" value="M48C_Oma1_like"/>
    <property type="match status" value="1"/>
</dbReference>
<evidence type="ECO:0000256" key="7">
    <source>
        <dbReference type="SAM" id="SignalP"/>
    </source>
</evidence>
<comment type="cofactor">
    <cofactor evidence="6">
        <name>Zn(2+)</name>
        <dbReference type="ChEBI" id="CHEBI:29105"/>
    </cofactor>
    <text evidence="6">Binds 1 zinc ion per subunit.</text>
</comment>
<gene>
    <name evidence="9" type="ORF">CKO31_06280</name>
</gene>
<dbReference type="PROSITE" id="PS51257">
    <property type="entry name" value="PROKAR_LIPOPROTEIN"/>
    <property type="match status" value="1"/>
</dbReference>
<name>A0ABS1CEN2_9GAMM</name>
<evidence type="ECO:0000256" key="4">
    <source>
        <dbReference type="ARBA" id="ARBA00022833"/>
    </source>
</evidence>
<keyword evidence="5 6" id="KW-0482">Metalloprotease</keyword>
<evidence type="ECO:0000256" key="5">
    <source>
        <dbReference type="ARBA" id="ARBA00023049"/>
    </source>
</evidence>
<keyword evidence="10" id="KW-1185">Reference proteome</keyword>
<evidence type="ECO:0000313" key="9">
    <source>
        <dbReference type="EMBL" id="MBK1630359.1"/>
    </source>
</evidence>
<keyword evidence="1 6" id="KW-0645">Protease</keyword>
<feature type="domain" description="Peptidase M48" evidence="8">
    <location>
        <begin position="65"/>
        <end position="251"/>
    </location>
</feature>
<evidence type="ECO:0000256" key="2">
    <source>
        <dbReference type="ARBA" id="ARBA00022723"/>
    </source>
</evidence>
<feature type="signal peptide" evidence="7">
    <location>
        <begin position="1"/>
        <end position="25"/>
    </location>
</feature>
<protein>
    <submittedName>
        <fullName evidence="9">Peptidase M48 family protein</fullName>
    </submittedName>
</protein>
<proteinExistence type="inferred from homology"/>
<keyword evidence="4 6" id="KW-0862">Zinc</keyword>
<dbReference type="PANTHER" id="PTHR22726:SF24">
    <property type="entry name" value="M48 FAMILY METALLOPEPTIDASE"/>
    <property type="match status" value="1"/>
</dbReference>
<sequence>MPPALLRLVIAALLTLAVAAGCATAPETGRSQLILMDPAQEAQMGLKAFSQLKEQKPYITSGKNADMVRRVGRRIAKVAPVEYADWEFVLFEDDTPNAFALPGGKVGVNTGILEITKNEAGLATVLAHEVAHVVARHGAERASQTLGLQMLGAIADAALAQNAPGARQGIMQAYGLGAQVGVLLPYSRVHELEADELGLLYMARAGYNPQEAIAFWQRFQAYNREQGGGKPPEFLSTHPLDDRRIAQLRAMLPRAEAEYARASKA</sequence>
<dbReference type="Gene3D" id="3.30.2010.10">
    <property type="entry name" value="Metalloproteases ('zincins'), catalytic domain"/>
    <property type="match status" value="1"/>
</dbReference>
<dbReference type="Proteomes" id="UP000748752">
    <property type="component" value="Unassembled WGS sequence"/>
</dbReference>
<dbReference type="InterPro" id="IPR001915">
    <property type="entry name" value="Peptidase_M48"/>
</dbReference>
<keyword evidence="2" id="KW-0479">Metal-binding</keyword>
<evidence type="ECO:0000313" key="10">
    <source>
        <dbReference type="Proteomes" id="UP000748752"/>
    </source>
</evidence>
<evidence type="ECO:0000259" key="8">
    <source>
        <dbReference type="Pfam" id="PF01435"/>
    </source>
</evidence>
<dbReference type="PANTHER" id="PTHR22726">
    <property type="entry name" value="METALLOENDOPEPTIDASE OMA1"/>
    <property type="match status" value="1"/>
</dbReference>
<comment type="caution">
    <text evidence="9">The sequence shown here is derived from an EMBL/GenBank/DDBJ whole genome shotgun (WGS) entry which is preliminary data.</text>
</comment>
<reference evidence="9 10" key="1">
    <citation type="journal article" date="2020" name="Microorganisms">
        <title>Osmotic Adaptation and Compatible Solute Biosynthesis of Phototrophic Bacteria as Revealed from Genome Analyses.</title>
        <authorList>
            <person name="Imhoff J.F."/>
            <person name="Rahn T."/>
            <person name="Kunzel S."/>
            <person name="Keller A."/>
            <person name="Neulinger S.C."/>
        </authorList>
    </citation>
    <scope>NUCLEOTIDE SEQUENCE [LARGE SCALE GENOMIC DNA]</scope>
    <source>
        <strain evidence="9 10">DSM 6210</strain>
    </source>
</reference>